<comment type="caution">
    <text evidence="1">The sequence shown here is derived from an EMBL/GenBank/DDBJ whole genome shotgun (WGS) entry which is preliminary data.</text>
</comment>
<gene>
    <name evidence="1" type="ORF">MKS88_002163</name>
</gene>
<evidence type="ECO:0000313" key="2">
    <source>
        <dbReference type="Proteomes" id="UP001056978"/>
    </source>
</evidence>
<sequence length="299" mass="35073">MEQKMKHLFFIKIYTFMLLTWLYYFYDNMYTSNKYIYGNYMLGKQIGTRTYRFLAKCKDYYYSTIIELKEGMSSHTVSEKKDISNNRKGIPGKKKLSNGNSSKNARESEQPMKNKYGSFEIKNLSHMEKKILKELDYLNFLKNNRTTRDKIYKSFVRKKYGLRLCLPLLMLLLLIIGLIVEFSLGFTGKSGLLIHLGLEKSNLESLVTSSESESGSAWMTVLKWLLGSSSSENSSTCYFCKKTLTTLSDTCALRQFFSILIYLIPFFLLAITFISALVYYFKNVKKYKKFKFRKRKNKE</sequence>
<reference evidence="1" key="1">
    <citation type="submission" date="2022-06" db="EMBL/GenBank/DDBJ databases">
        <title>The First Complete Genome of the Simian Malaria Parasite Plasmodium brasilianum.</title>
        <authorList>
            <person name="Bajic M."/>
            <person name="Ravishankar S."/>
        </authorList>
    </citation>
    <scope>NUCLEOTIDE SEQUENCE</scope>
    <source>
        <strain evidence="1">Bolivian I</strain>
    </source>
</reference>
<protein>
    <submittedName>
        <fullName evidence="1">Fam-l protein</fullName>
    </submittedName>
</protein>
<evidence type="ECO:0000313" key="1">
    <source>
        <dbReference type="EMBL" id="KAI4839606.1"/>
    </source>
</evidence>
<dbReference type="EMBL" id="CM043775">
    <property type="protein sequence ID" value="KAI4839606.1"/>
    <property type="molecule type" value="Genomic_DNA"/>
</dbReference>
<organism evidence="1 2">
    <name type="scientific">Plasmodium brasilianum</name>
    <dbReference type="NCBI Taxonomy" id="5824"/>
    <lineage>
        <taxon>Eukaryota</taxon>
        <taxon>Sar</taxon>
        <taxon>Alveolata</taxon>
        <taxon>Apicomplexa</taxon>
        <taxon>Aconoidasida</taxon>
        <taxon>Haemosporida</taxon>
        <taxon>Plasmodiidae</taxon>
        <taxon>Plasmodium</taxon>
        <taxon>Plasmodium (Plasmodium)</taxon>
    </lineage>
</organism>
<proteinExistence type="predicted"/>
<name>A0ACB9YBS8_PLABR</name>
<dbReference type="Proteomes" id="UP001056978">
    <property type="component" value="Chromosome 7"/>
</dbReference>
<keyword evidence="2" id="KW-1185">Reference proteome</keyword>
<accession>A0ACB9YBS8</accession>